<dbReference type="Gramene" id="Dexi8A01G0004870.1">
    <property type="protein sequence ID" value="Dexi8A01G0004870.1:cds"/>
    <property type="gene ID" value="Dexi8A01G0004870"/>
</dbReference>
<dbReference type="OrthoDB" id="693495at2759"/>
<reference evidence="2" key="1">
    <citation type="submission" date="2020-07" db="EMBL/GenBank/DDBJ databases">
        <title>Genome sequence and genetic diversity analysis of an under-domesticated orphan crop, white fonio (Digitaria exilis).</title>
        <authorList>
            <person name="Bennetzen J.L."/>
            <person name="Chen S."/>
            <person name="Ma X."/>
            <person name="Wang X."/>
            <person name="Yssel A.E.J."/>
            <person name="Chaluvadi S.R."/>
            <person name="Johnson M."/>
            <person name="Gangashetty P."/>
            <person name="Hamidou F."/>
            <person name="Sanogo M.D."/>
            <person name="Zwaenepoel A."/>
            <person name="Wallace J."/>
            <person name="Van De Peer Y."/>
            <person name="Van Deynze A."/>
        </authorList>
    </citation>
    <scope>NUCLEOTIDE SEQUENCE</scope>
    <source>
        <tissue evidence="2">Leaves</tissue>
    </source>
</reference>
<proteinExistence type="predicted"/>
<dbReference type="EMBL" id="JACEFO010001753">
    <property type="protein sequence ID" value="KAF8711105.1"/>
    <property type="molecule type" value="Genomic_DNA"/>
</dbReference>
<dbReference type="Pfam" id="PF07762">
    <property type="entry name" value="DUF1618"/>
    <property type="match status" value="1"/>
</dbReference>
<dbReference type="AlphaFoldDB" id="A0A835ET31"/>
<accession>A0A835ET31</accession>
<dbReference type="Proteomes" id="UP000636709">
    <property type="component" value="Unassembled WGS sequence"/>
</dbReference>
<keyword evidence="3" id="KW-1185">Reference proteome</keyword>
<dbReference type="PANTHER" id="PTHR33074">
    <property type="entry name" value="EXPRESSED PROTEIN-RELATED"/>
    <property type="match status" value="1"/>
</dbReference>
<comment type="caution">
    <text evidence="2">The sequence shown here is derived from an EMBL/GenBank/DDBJ whole genome shotgun (WGS) entry which is preliminary data.</text>
</comment>
<feature type="domain" description="DUF1618" evidence="1">
    <location>
        <begin position="20"/>
        <end position="160"/>
    </location>
</feature>
<evidence type="ECO:0000259" key="1">
    <source>
        <dbReference type="Pfam" id="PF07762"/>
    </source>
</evidence>
<organism evidence="2 3">
    <name type="scientific">Digitaria exilis</name>
    <dbReference type="NCBI Taxonomy" id="1010633"/>
    <lineage>
        <taxon>Eukaryota</taxon>
        <taxon>Viridiplantae</taxon>
        <taxon>Streptophyta</taxon>
        <taxon>Embryophyta</taxon>
        <taxon>Tracheophyta</taxon>
        <taxon>Spermatophyta</taxon>
        <taxon>Magnoliopsida</taxon>
        <taxon>Liliopsida</taxon>
        <taxon>Poales</taxon>
        <taxon>Poaceae</taxon>
        <taxon>PACMAD clade</taxon>
        <taxon>Panicoideae</taxon>
        <taxon>Panicodae</taxon>
        <taxon>Paniceae</taxon>
        <taxon>Anthephorinae</taxon>
        <taxon>Digitaria</taxon>
    </lineage>
</organism>
<evidence type="ECO:0000313" key="2">
    <source>
        <dbReference type="EMBL" id="KAF8711105.1"/>
    </source>
</evidence>
<dbReference type="PANTHER" id="PTHR33074:SF76">
    <property type="entry name" value="OS11G0569701 PROTEIN"/>
    <property type="match status" value="1"/>
</dbReference>
<dbReference type="InterPro" id="IPR011676">
    <property type="entry name" value="DUF1618"/>
</dbReference>
<name>A0A835ET31_9POAL</name>
<protein>
    <recommendedName>
        <fullName evidence="1">DUF1618 domain-containing protein</fullName>
    </recommendedName>
</protein>
<evidence type="ECO:0000313" key="3">
    <source>
        <dbReference type="Proteomes" id="UP000636709"/>
    </source>
</evidence>
<sequence>MQRWLTDVAVPVGDRFLCFVDYMRGFLLCDMADADDVAALELRHVALPVKPPVSFDDDGERPTTQMFRNIAAASATAVRFVTVDRRCCCGGLGVSTCERGQFLFKVTMWTLSLTTTVATWVKDGELDCEELWAMPGYHGSLPRTEWPTLPVVSCDDPDVVRFVLHNAYGYNGEDRKVWVLEIDMRKKALRSVVLHSNADEQVEFHVAAQLLF</sequence>
<gene>
    <name evidence="2" type="ORF">HU200_029111</name>
</gene>